<feature type="domain" description="HTH lysR-type" evidence="5">
    <location>
        <begin position="2"/>
        <end position="59"/>
    </location>
</feature>
<keyword evidence="9" id="KW-1185">Reference proteome</keyword>
<dbReference type="InterPro" id="IPR005119">
    <property type="entry name" value="LysR_subst-bd"/>
</dbReference>
<dbReference type="Pfam" id="PF03466">
    <property type="entry name" value="LysR_substrate"/>
    <property type="match status" value="1"/>
</dbReference>
<dbReference type="PROSITE" id="PS50931">
    <property type="entry name" value="HTH_LYSR"/>
    <property type="match status" value="1"/>
</dbReference>
<evidence type="ECO:0000313" key="9">
    <source>
        <dbReference type="Proteomes" id="UP001258945"/>
    </source>
</evidence>
<keyword evidence="4" id="KW-0804">Transcription</keyword>
<evidence type="ECO:0000256" key="3">
    <source>
        <dbReference type="ARBA" id="ARBA00023125"/>
    </source>
</evidence>
<dbReference type="FunFam" id="1.10.10.10:FF:000001">
    <property type="entry name" value="LysR family transcriptional regulator"/>
    <property type="match status" value="1"/>
</dbReference>
<dbReference type="PRINTS" id="PR00039">
    <property type="entry name" value="HTHLYSR"/>
</dbReference>
<evidence type="ECO:0000256" key="1">
    <source>
        <dbReference type="ARBA" id="ARBA00009437"/>
    </source>
</evidence>
<dbReference type="InterPro" id="IPR000847">
    <property type="entry name" value="LysR_HTH_N"/>
</dbReference>
<dbReference type="eggNOG" id="COG0583">
    <property type="taxonomic scope" value="Bacteria"/>
</dbReference>
<evidence type="ECO:0000313" key="8">
    <source>
        <dbReference type="Proteomes" id="UP000185494"/>
    </source>
</evidence>
<dbReference type="GO" id="GO:0003700">
    <property type="term" value="F:DNA-binding transcription factor activity"/>
    <property type="evidence" value="ECO:0007669"/>
    <property type="project" value="InterPro"/>
</dbReference>
<sequence length="301" mass="33529">MIDLRSLEIFYWVATLESFGRAAERLYTTQPAVSQRVAGLEAELGHRLFERSGRSIHLTPKGRHLLGYAERLLRLHMEMVQTIAAGEQLGGVVRLGVAETIVQTWLSDFIEQVNTRHPTVTFEIEVAITPDLKQALLRQEMDLGFVTGPLSEPELMDLELISYPIRFLAGRRMHFEEEPVPPEALRRHPLITFPKNTVNHRDLRQAFQALGLGAPRIHASASLATMVRMAVDGIGIAVIPPVVAQGEMARGELRLIETPLCLPLARFTASYRPAPDAVLVPRLAEIAVSVARAYARRHGFA</sequence>
<dbReference type="InterPro" id="IPR036388">
    <property type="entry name" value="WH-like_DNA-bd_sf"/>
</dbReference>
<dbReference type="PANTHER" id="PTHR30126:SF77">
    <property type="entry name" value="TRANSCRIPTIONAL REGULATORY PROTEIN"/>
    <property type="match status" value="1"/>
</dbReference>
<dbReference type="EMBL" id="JAVVDO010000004">
    <property type="protein sequence ID" value="MDT8330251.1"/>
    <property type="molecule type" value="Genomic_DNA"/>
</dbReference>
<dbReference type="CDD" id="cd05466">
    <property type="entry name" value="PBP2_LTTR_substrate"/>
    <property type="match status" value="1"/>
</dbReference>
<dbReference type="InterPro" id="IPR036390">
    <property type="entry name" value="WH_DNA-bd_sf"/>
</dbReference>
<dbReference type="Gene3D" id="3.40.190.10">
    <property type="entry name" value="Periplasmic binding protein-like II"/>
    <property type="match status" value="2"/>
</dbReference>
<comment type="similarity">
    <text evidence="1">Belongs to the LysR transcriptional regulatory family.</text>
</comment>
<dbReference type="AlphaFoldDB" id="A0A1L7ABG1"/>
<dbReference type="Gene3D" id="1.10.10.10">
    <property type="entry name" value="Winged helix-like DNA-binding domain superfamily/Winged helix DNA-binding domain"/>
    <property type="match status" value="1"/>
</dbReference>
<gene>
    <name evidence="6" type="ORF">RGI145_02080</name>
    <name evidence="7" type="ORF">RQ831_04245</name>
</gene>
<dbReference type="Proteomes" id="UP000185494">
    <property type="component" value="Chromosome 1"/>
</dbReference>
<organism evidence="6 8">
    <name type="scientific">Roseomonas gilardii</name>
    <dbReference type="NCBI Taxonomy" id="257708"/>
    <lineage>
        <taxon>Bacteria</taxon>
        <taxon>Pseudomonadati</taxon>
        <taxon>Pseudomonadota</taxon>
        <taxon>Alphaproteobacteria</taxon>
        <taxon>Acetobacterales</taxon>
        <taxon>Roseomonadaceae</taxon>
        <taxon>Roseomonas</taxon>
    </lineage>
</organism>
<dbReference type="Proteomes" id="UP001258945">
    <property type="component" value="Unassembled WGS sequence"/>
</dbReference>
<keyword evidence="3" id="KW-0238">DNA-binding</keyword>
<dbReference type="KEGG" id="rgi:RGI145_02080"/>
<dbReference type="Pfam" id="PF00126">
    <property type="entry name" value="HTH_1"/>
    <property type="match status" value="1"/>
</dbReference>
<reference evidence="7" key="3">
    <citation type="submission" date="2023-09" db="EMBL/GenBank/DDBJ databases">
        <authorList>
            <person name="Schober I."/>
            <person name="Bunk B."/>
        </authorList>
    </citation>
    <scope>NUCLEOTIDE SEQUENCE</scope>
    <source>
        <strain evidence="7">DSM 103800</strain>
    </source>
</reference>
<dbReference type="SUPFAM" id="SSF46785">
    <property type="entry name" value="Winged helix' DNA-binding domain"/>
    <property type="match status" value="1"/>
</dbReference>
<evidence type="ECO:0000256" key="2">
    <source>
        <dbReference type="ARBA" id="ARBA00023015"/>
    </source>
</evidence>
<name>A0A1L7ABG1_9PROT</name>
<dbReference type="SUPFAM" id="SSF53850">
    <property type="entry name" value="Periplasmic binding protein-like II"/>
    <property type="match status" value="1"/>
</dbReference>
<proteinExistence type="inferred from homology"/>
<accession>A0A1L7ABG1</accession>
<reference evidence="7 9" key="2">
    <citation type="journal article" date="2019" name="Microb. Pathog.">
        <title>Comparison of VITEK 2, MALDI-TOF MS, 16S rRNA gene sequencing, and whole-genome sequencing for identification of Roseomonas mucosa.</title>
        <authorList>
            <person name="Rudolph W.W."/>
            <person name="Gunzer F."/>
            <person name="Trauth M."/>
            <person name="Bunk B."/>
            <person name="Bigge R."/>
            <person name="Schrottner P."/>
        </authorList>
    </citation>
    <scope>NUCLEOTIDE SEQUENCE [LARGE SCALE GENOMIC DNA]</scope>
    <source>
        <strain evidence="7 9">DSM 103800</strain>
    </source>
</reference>
<dbReference type="GO" id="GO:0000976">
    <property type="term" value="F:transcription cis-regulatory region binding"/>
    <property type="evidence" value="ECO:0007669"/>
    <property type="project" value="TreeGrafter"/>
</dbReference>
<protein>
    <submittedName>
        <fullName evidence="6">LysR family transcriptional regulator</fullName>
    </submittedName>
</protein>
<dbReference type="STRING" id="257708.RGI145_02080"/>
<dbReference type="EMBL" id="CP015583">
    <property type="protein sequence ID" value="APT56083.1"/>
    <property type="molecule type" value="Genomic_DNA"/>
</dbReference>
<evidence type="ECO:0000259" key="5">
    <source>
        <dbReference type="PROSITE" id="PS50931"/>
    </source>
</evidence>
<dbReference type="RefSeq" id="WP_075797038.1">
    <property type="nucleotide sequence ID" value="NZ_CP015583.1"/>
</dbReference>
<evidence type="ECO:0000256" key="4">
    <source>
        <dbReference type="ARBA" id="ARBA00023163"/>
    </source>
</evidence>
<evidence type="ECO:0000313" key="6">
    <source>
        <dbReference type="EMBL" id="APT56083.1"/>
    </source>
</evidence>
<dbReference type="PANTHER" id="PTHR30126">
    <property type="entry name" value="HTH-TYPE TRANSCRIPTIONAL REGULATOR"/>
    <property type="match status" value="1"/>
</dbReference>
<evidence type="ECO:0000313" key="7">
    <source>
        <dbReference type="EMBL" id="MDT8330251.1"/>
    </source>
</evidence>
<reference evidence="6 8" key="1">
    <citation type="submission" date="2016-05" db="EMBL/GenBank/DDBJ databases">
        <title>Complete Genome and Methylome Analysis of Psychrotrophic Bacterial Isolates from Antarctic Lake Untersee.</title>
        <authorList>
            <person name="Fomenkov A."/>
            <person name="Akimov V.N."/>
            <person name="Vasilyeva L.V."/>
            <person name="Andersen D."/>
            <person name="Vincze T."/>
            <person name="Roberts R.J."/>
        </authorList>
    </citation>
    <scope>NUCLEOTIDE SEQUENCE [LARGE SCALE GENOMIC DNA]</scope>
    <source>
        <strain evidence="6 8">U14-5</strain>
    </source>
</reference>
<keyword evidence="2" id="KW-0805">Transcription regulation</keyword>